<sequence>MLKAHTCAIHLRFWVLRPAPIFPKPHYTDRPERRAMADRSLLRRVILRSTPLATVFVLGKSRVLTCEKKLEPENEKTTTISKKGNWYALPPFTPSVDGAALGKTIAHRQTEKKHKASDTTSTSTMTALKWVTRCCPELPRSLVQKLFRLRQVRRDSYNVEVQQRQLKRVAAKDLMNSGDRIVLPVSIQKVPSAKTDSTFSEEEMKFLHSMVLFKDPAVIVVNKPPGMPVQGGIGIKRSLDELAAKYLRFDDSESPRLVHRLDRDCSGILVMGRTQLSATTLHSIFREKTLEASEYDLDSKRRIVRKTYWALVIGSPRRSKGIISKPLGKVVVDNGKSDRITVVDDVQSSLAQYAVTEYEVIGSSCHGYSWLELSPLTGRKHQLRVHCAEVLGTPIVGDYKYGWQAHRNLKNPGSSALTRDHNEGLLEEGLDPFSLNLGNGSILDKQPRLHLHCREMVLPNISLALQRAKSITDLDLEDVKTIKFDAPLPSHMQKSWNALGS</sequence>
<dbReference type="Proteomes" id="UP001652660">
    <property type="component" value="Chromosome 2c"/>
</dbReference>
<proteinExistence type="inferred from homology"/>
<gene>
    <name evidence="7" type="primary">LOC113726479</name>
</gene>
<reference evidence="6" key="1">
    <citation type="journal article" date="2025" name="Foods">
        <title>Unveiling the Microbial Signatures of Arabica Coffee Cherries: Insights into Ripeness Specific Diversity, Functional Traits, and Implications for Quality and Safety.</title>
        <authorList>
            <consortium name="RefSeq"/>
            <person name="Tenea G.N."/>
            <person name="Cifuentes V."/>
            <person name="Reyes P."/>
            <person name="Cevallos-Vallejos M."/>
        </authorList>
    </citation>
    <scope>NUCLEOTIDE SEQUENCE [LARGE SCALE GENOMIC DNA]</scope>
</reference>
<dbReference type="RefSeq" id="XP_027106021.2">
    <property type="nucleotide sequence ID" value="XM_027250220.2"/>
</dbReference>
<evidence type="ECO:0000313" key="6">
    <source>
        <dbReference type="Proteomes" id="UP001652660"/>
    </source>
</evidence>
<comment type="similarity">
    <text evidence="2">Belongs to the pseudouridine synthase RluA family.</text>
</comment>
<dbReference type="GeneID" id="113726479"/>
<protein>
    <submittedName>
        <fullName evidence="7">RNA pseudouridine synthase 4, mitochondrial isoform X1</fullName>
    </submittedName>
</protein>
<dbReference type="OrthoDB" id="428658at2759"/>
<keyword evidence="6" id="KW-1185">Reference proteome</keyword>
<dbReference type="GO" id="GO:0000455">
    <property type="term" value="P:enzyme-directed rRNA pseudouridine synthesis"/>
    <property type="evidence" value="ECO:0007669"/>
    <property type="project" value="TreeGrafter"/>
</dbReference>
<dbReference type="GO" id="GO:0009982">
    <property type="term" value="F:pseudouridine synthase activity"/>
    <property type="evidence" value="ECO:0007669"/>
    <property type="project" value="InterPro"/>
</dbReference>
<organism evidence="6 7">
    <name type="scientific">Coffea arabica</name>
    <name type="common">Arabian coffee</name>
    <dbReference type="NCBI Taxonomy" id="13443"/>
    <lineage>
        <taxon>Eukaryota</taxon>
        <taxon>Viridiplantae</taxon>
        <taxon>Streptophyta</taxon>
        <taxon>Embryophyta</taxon>
        <taxon>Tracheophyta</taxon>
        <taxon>Spermatophyta</taxon>
        <taxon>Magnoliopsida</taxon>
        <taxon>eudicotyledons</taxon>
        <taxon>Gunneridae</taxon>
        <taxon>Pentapetalae</taxon>
        <taxon>asterids</taxon>
        <taxon>lamiids</taxon>
        <taxon>Gentianales</taxon>
        <taxon>Rubiaceae</taxon>
        <taxon>Ixoroideae</taxon>
        <taxon>Gardenieae complex</taxon>
        <taxon>Bertiereae - Coffeeae clade</taxon>
        <taxon>Coffeeae</taxon>
        <taxon>Coffea</taxon>
    </lineage>
</organism>
<comment type="subcellular location">
    <subcellularLocation>
        <location evidence="1">Mitochondrion</location>
    </subcellularLocation>
</comment>
<dbReference type="InterPro" id="IPR020103">
    <property type="entry name" value="PsdUridine_synth_cat_dom_sf"/>
</dbReference>
<dbReference type="Gene3D" id="3.30.2350.10">
    <property type="entry name" value="Pseudouridine synthase"/>
    <property type="match status" value="1"/>
</dbReference>
<dbReference type="SUPFAM" id="SSF55120">
    <property type="entry name" value="Pseudouridine synthase"/>
    <property type="match status" value="1"/>
</dbReference>
<evidence type="ECO:0000256" key="4">
    <source>
        <dbReference type="ARBA" id="ARBA00023235"/>
    </source>
</evidence>
<feature type="domain" description="Pseudouridine synthase RsuA/RluA-like" evidence="5">
    <location>
        <begin position="218"/>
        <end position="388"/>
    </location>
</feature>
<evidence type="ECO:0000259" key="5">
    <source>
        <dbReference type="Pfam" id="PF00849"/>
    </source>
</evidence>
<dbReference type="CDD" id="cd02869">
    <property type="entry name" value="PseudoU_synth_RluA_like"/>
    <property type="match status" value="1"/>
</dbReference>
<dbReference type="PANTHER" id="PTHR21600:SF81">
    <property type="entry name" value="21S RRNA PSEUDOURIDINE(2819) SYNTHASE"/>
    <property type="match status" value="1"/>
</dbReference>
<dbReference type="Pfam" id="PF00849">
    <property type="entry name" value="PseudoU_synth_2"/>
    <property type="match status" value="1"/>
</dbReference>
<dbReference type="InterPro" id="IPR006145">
    <property type="entry name" value="PsdUridine_synth_RsuA/RluA"/>
</dbReference>
<dbReference type="PANTHER" id="PTHR21600">
    <property type="entry name" value="MITOCHONDRIAL RNA PSEUDOURIDINE SYNTHASE"/>
    <property type="match status" value="1"/>
</dbReference>
<evidence type="ECO:0000313" key="7">
    <source>
        <dbReference type="RefSeq" id="XP_027106021.2"/>
    </source>
</evidence>
<evidence type="ECO:0000256" key="3">
    <source>
        <dbReference type="ARBA" id="ARBA00023128"/>
    </source>
</evidence>
<evidence type="ECO:0000256" key="1">
    <source>
        <dbReference type="ARBA" id="ARBA00004173"/>
    </source>
</evidence>
<name>A0A6P6VTV4_COFAR</name>
<dbReference type="InterPro" id="IPR050188">
    <property type="entry name" value="RluA_PseudoU_synthase"/>
</dbReference>
<dbReference type="AlphaFoldDB" id="A0A6P6VTV4"/>
<dbReference type="GO" id="GO:0005739">
    <property type="term" value="C:mitochondrion"/>
    <property type="evidence" value="ECO:0007669"/>
    <property type="project" value="UniProtKB-SubCell"/>
</dbReference>
<keyword evidence="4" id="KW-0413">Isomerase</keyword>
<evidence type="ECO:0000256" key="2">
    <source>
        <dbReference type="ARBA" id="ARBA00010876"/>
    </source>
</evidence>
<accession>A0A6P6VTV4</accession>
<reference evidence="7" key="2">
    <citation type="submission" date="2025-08" db="UniProtKB">
        <authorList>
            <consortium name="RefSeq"/>
        </authorList>
    </citation>
    <scope>IDENTIFICATION</scope>
    <source>
        <tissue evidence="7">Leaves</tissue>
    </source>
</reference>
<dbReference type="GO" id="GO:0003723">
    <property type="term" value="F:RNA binding"/>
    <property type="evidence" value="ECO:0007669"/>
    <property type="project" value="InterPro"/>
</dbReference>
<keyword evidence="3" id="KW-0496">Mitochondrion</keyword>